<name>A0A0R1QKA1_9LACO</name>
<sequence>MSQLDSTLKLLKITDTNIHTEDVREEYRGKASGHKKYLIIHASLTYTLKKCPQCGFNALHRNGFLATHIHVDGPTSQPVLLELDKQRWLCANCHSSCTATTSAVRANHAIGRELEEHVLKLAAKSLPAKTIATLTGISTNSVIRILHANIHPHASHTLPVNICFDEFRSTKSAMSFICIDADTHKAVKVLSGRLNKDIKEFFINQYSVDDRAAVKRVVMDMNASYQAIVHELFPNAMIIIDRFHIVQLIARTMDQIRVQCLKQLDVHSREHKILKSLWKLFHKVHPDAKHSHYLFGLNEYSTEQNAIDLGTSVSPKFKKAYDTYIAIHDALMGGHYRKLETLITKYQSNGSVLDIAMTTLKKNLRGVINAAKSEYSNGPIEGVNRKIKELKRACYGFSNQKNMFIRVYQLVA</sequence>
<evidence type="ECO:0000259" key="1">
    <source>
        <dbReference type="Pfam" id="PF01610"/>
    </source>
</evidence>
<evidence type="ECO:0000313" key="2">
    <source>
        <dbReference type="EMBL" id="KRL45213.1"/>
    </source>
</evidence>
<dbReference type="InterPro" id="IPR047951">
    <property type="entry name" value="Transpos_ISL3"/>
</dbReference>
<dbReference type="PATRIC" id="fig|1423769.4.peg.829"/>
<dbReference type="InterPro" id="IPR002560">
    <property type="entry name" value="Transposase_DDE"/>
</dbReference>
<protein>
    <submittedName>
        <fullName evidence="2">Transposase</fullName>
    </submittedName>
</protein>
<organism evidence="2 3">
    <name type="scientific">Lacticaseibacillus manihotivorans DSM 13343 = JCM 12514</name>
    <dbReference type="NCBI Taxonomy" id="1423769"/>
    <lineage>
        <taxon>Bacteria</taxon>
        <taxon>Bacillati</taxon>
        <taxon>Bacillota</taxon>
        <taxon>Bacilli</taxon>
        <taxon>Lactobacillales</taxon>
        <taxon>Lactobacillaceae</taxon>
        <taxon>Lacticaseibacillus</taxon>
    </lineage>
</organism>
<dbReference type="NCBIfam" id="NF033550">
    <property type="entry name" value="transpos_ISL3"/>
    <property type="match status" value="1"/>
</dbReference>
<dbReference type="Pfam" id="PF01610">
    <property type="entry name" value="DDE_Tnp_ISL3"/>
    <property type="match status" value="1"/>
</dbReference>
<feature type="domain" description="Transposase IS204/IS1001/IS1096/IS1165 DDE" evidence="1">
    <location>
        <begin position="162"/>
        <end position="407"/>
    </location>
</feature>
<accession>A0A0R1QKA1</accession>
<dbReference type="EMBL" id="AZEU01000132">
    <property type="protein sequence ID" value="KRL45213.1"/>
    <property type="molecule type" value="Genomic_DNA"/>
</dbReference>
<gene>
    <name evidence="2" type="ORF">FD01_GL000779</name>
</gene>
<dbReference type="OrthoDB" id="6197054at2"/>
<keyword evidence="3" id="KW-1185">Reference proteome</keyword>
<dbReference type="PANTHER" id="PTHR33498">
    <property type="entry name" value="TRANSPOSASE FOR INSERTION SEQUENCE ELEMENT IS1557"/>
    <property type="match status" value="1"/>
</dbReference>
<comment type="caution">
    <text evidence="2">The sequence shown here is derived from an EMBL/GenBank/DDBJ whole genome shotgun (WGS) entry which is preliminary data.</text>
</comment>
<evidence type="ECO:0000313" key="3">
    <source>
        <dbReference type="Proteomes" id="UP000051790"/>
    </source>
</evidence>
<dbReference type="PANTHER" id="PTHR33498:SF1">
    <property type="entry name" value="TRANSPOSASE FOR INSERTION SEQUENCE ELEMENT IS1557"/>
    <property type="match status" value="1"/>
</dbReference>
<dbReference type="RefSeq" id="WP_056963471.1">
    <property type="nucleotide sequence ID" value="NZ_AZEU01000132.1"/>
</dbReference>
<dbReference type="AlphaFoldDB" id="A0A0R1QKA1"/>
<proteinExistence type="predicted"/>
<dbReference type="Proteomes" id="UP000051790">
    <property type="component" value="Unassembled WGS sequence"/>
</dbReference>
<reference evidence="2 3" key="1">
    <citation type="journal article" date="2015" name="Genome Announc.">
        <title>Expanding the biotechnology potential of lactobacilli through comparative genomics of 213 strains and associated genera.</title>
        <authorList>
            <person name="Sun Z."/>
            <person name="Harris H.M."/>
            <person name="McCann A."/>
            <person name="Guo C."/>
            <person name="Argimon S."/>
            <person name="Zhang W."/>
            <person name="Yang X."/>
            <person name="Jeffery I.B."/>
            <person name="Cooney J.C."/>
            <person name="Kagawa T.F."/>
            <person name="Liu W."/>
            <person name="Song Y."/>
            <person name="Salvetti E."/>
            <person name="Wrobel A."/>
            <person name="Rasinkangas P."/>
            <person name="Parkhill J."/>
            <person name="Rea M.C."/>
            <person name="O'Sullivan O."/>
            <person name="Ritari J."/>
            <person name="Douillard F.P."/>
            <person name="Paul Ross R."/>
            <person name="Yang R."/>
            <person name="Briner A.E."/>
            <person name="Felis G.E."/>
            <person name="de Vos W.M."/>
            <person name="Barrangou R."/>
            <person name="Klaenhammer T.R."/>
            <person name="Caufield P.W."/>
            <person name="Cui Y."/>
            <person name="Zhang H."/>
            <person name="O'Toole P.W."/>
        </authorList>
    </citation>
    <scope>NUCLEOTIDE SEQUENCE [LARGE SCALE GENOMIC DNA]</scope>
    <source>
        <strain evidence="2 3">DSM 13343</strain>
    </source>
</reference>